<accession>A0A4Q9Q3U1</accession>
<keyword evidence="3" id="KW-1185">Reference proteome</keyword>
<gene>
    <name evidence="2" type="ORF">BD310DRAFT_920183</name>
</gene>
<dbReference type="EMBL" id="ML145096">
    <property type="protein sequence ID" value="TBU61932.1"/>
    <property type="molecule type" value="Genomic_DNA"/>
</dbReference>
<evidence type="ECO:0000259" key="1">
    <source>
        <dbReference type="Pfam" id="PF10650"/>
    </source>
</evidence>
<dbReference type="AlphaFoldDB" id="A0A4Q9Q3U1"/>
<sequence length="74" mass="7842">MPPPAAFAGLSSSATSANIDLKPLKQASVLKFLSDNQGRVCQYDIGGECRDKDCENVHLSRLSAVEPSGMSLFA</sequence>
<proteinExistence type="predicted"/>
<evidence type="ECO:0000313" key="3">
    <source>
        <dbReference type="Proteomes" id="UP000292082"/>
    </source>
</evidence>
<feature type="domain" description="Putative zinc-finger" evidence="1">
    <location>
        <begin position="41"/>
        <end position="59"/>
    </location>
</feature>
<dbReference type="Proteomes" id="UP000292082">
    <property type="component" value="Unassembled WGS sequence"/>
</dbReference>
<organism evidence="2 3">
    <name type="scientific">Dichomitus squalens</name>
    <dbReference type="NCBI Taxonomy" id="114155"/>
    <lineage>
        <taxon>Eukaryota</taxon>
        <taxon>Fungi</taxon>
        <taxon>Dikarya</taxon>
        <taxon>Basidiomycota</taxon>
        <taxon>Agaricomycotina</taxon>
        <taxon>Agaricomycetes</taxon>
        <taxon>Polyporales</taxon>
        <taxon>Polyporaceae</taxon>
        <taxon>Dichomitus</taxon>
    </lineage>
</organism>
<dbReference type="InterPro" id="IPR019607">
    <property type="entry name" value="Putative_zinc-finger_domain"/>
</dbReference>
<protein>
    <recommendedName>
        <fullName evidence="1">Putative zinc-finger domain-containing protein</fullName>
    </recommendedName>
</protein>
<evidence type="ECO:0000313" key="2">
    <source>
        <dbReference type="EMBL" id="TBU61932.1"/>
    </source>
</evidence>
<reference evidence="2 3" key="1">
    <citation type="submission" date="2019-01" db="EMBL/GenBank/DDBJ databases">
        <title>Draft genome sequences of three monokaryotic isolates of the white-rot basidiomycete fungus Dichomitus squalens.</title>
        <authorList>
            <consortium name="DOE Joint Genome Institute"/>
            <person name="Lopez S.C."/>
            <person name="Andreopoulos B."/>
            <person name="Pangilinan J."/>
            <person name="Lipzen A."/>
            <person name="Riley R."/>
            <person name="Ahrendt S."/>
            <person name="Ng V."/>
            <person name="Barry K."/>
            <person name="Daum C."/>
            <person name="Grigoriev I.V."/>
            <person name="Hilden K.S."/>
            <person name="Makela M.R."/>
            <person name="de Vries R.P."/>
        </authorList>
    </citation>
    <scope>NUCLEOTIDE SEQUENCE [LARGE SCALE GENOMIC DNA]</scope>
    <source>
        <strain evidence="2 3">CBS 464.89</strain>
    </source>
</reference>
<dbReference type="Pfam" id="PF10650">
    <property type="entry name" value="zf-C3H1"/>
    <property type="match status" value="1"/>
</dbReference>
<name>A0A4Q9Q3U1_9APHY</name>